<dbReference type="GO" id="GO:0004386">
    <property type="term" value="F:helicase activity"/>
    <property type="evidence" value="ECO:0007669"/>
    <property type="project" value="UniProtKB-KW"/>
</dbReference>
<dbReference type="AlphaFoldDB" id="A0A449A3Q2"/>
<feature type="domain" description="DNA2/NAM7 helicase-like C-terminal" evidence="2">
    <location>
        <begin position="707"/>
        <end position="884"/>
    </location>
</feature>
<accession>A0A449A3Q2</accession>
<keyword evidence="3" id="KW-0067">ATP-binding</keyword>
<dbReference type="Pfam" id="PF13087">
    <property type="entry name" value="AAA_12"/>
    <property type="match status" value="1"/>
</dbReference>
<sequence>MINEKETKYKVILDNLLEINQSDSSIFTKINNNKKCFDLYSLLGPEMFREICNQETFSINVFDYISNSLIDSLKKSNIPSDFINTLNKVKHLEIKYSENKLFKEFEKSKKEIIENLESQLQKWVVKWKLLNDAAAHILDQNNIWPLHIGFLFVSVRIDDKFVYAPLFFKEVMLTFRNGTPILSSSGHIKVNEKLLFFLNNNEFNLQIDSDFKELKIESLISKIKKDWKGIYEVPENIIYPFKELELSEINNKSLIFHSGAVLGLFEPWGGYSRTRMKEIIQNNEMDQILKVEFNKNVYKERVDKTIFNPNISLFKITPTNYSQDKAILSSLNQNTVIWGPPGTGKSQTIVNLIANILVYDKTAIVASQKKAALEVIKERMGLLSKFCLFVLNSKEMNKQSFYKPIQEYLDFLENFAPNSKFKFQETLTNEEQNFVQVSSELTSNKNTPHLLESYYYFSAHKPDFQLQKDVNFIATIPSYLNLPDGTFNGENTKKKLLRKSKLRFMPFLPKYQEIASWANKIDQNLKTFNGDLFELRDSFKFFDFENPESEFIKLKQKIEVSNELQDQIKRKNIISDEKMIQDIIAQRIFQRVNNLNEEEKKEYFEFASSVRIMNLEPYRFVKKFTNIIKKIFPIVIATPNTDLSGWSKHEFDYAILDESSQIFIENGLPILYLAKKKILAGDTKQMRPSNWFGTRTIDDSIFGKVESLLDYALSIGTYQILLDKNYRSNHASLMSFSSKYFYNSSLDVLDVAFKNSDDAIELIQVDGIWKDNRNIAEAKKCIELLIANLHKYNKIILLAFNAKQSEYLKNVIYTKFPELEEAVTNKKILIRNIENIQGDEADLIIATVAYDKNTRLQFSYVAREGGKNALNVAISRAKEKMIVIKTLKSSEILINDKSTDDLRIFKKWLGYIEMNQEAKNLILKENNSLKQAISNELKTNQFKEFIYEKLTSKIKINKNLTISKDVKLGTIEIDFVIKFKNKPYKYILVDNLDYKNNVENYVLKKDFVSFLESKKYSPIVINPINWIWVQNQIDKDFYYENLDKFEHKK</sequence>
<dbReference type="InterPro" id="IPR041679">
    <property type="entry name" value="DNA2/NAM7-like_C"/>
</dbReference>
<keyword evidence="3" id="KW-0347">Helicase</keyword>
<dbReference type="InterPro" id="IPR041677">
    <property type="entry name" value="DNA2/NAM7_AAA_11"/>
</dbReference>
<dbReference type="EMBL" id="LR214950">
    <property type="protein sequence ID" value="VEU58881.1"/>
    <property type="molecule type" value="Genomic_DNA"/>
</dbReference>
<name>A0A449A3Q2_9BACT</name>
<proteinExistence type="predicted"/>
<evidence type="ECO:0000259" key="2">
    <source>
        <dbReference type="Pfam" id="PF13087"/>
    </source>
</evidence>
<evidence type="ECO:0000313" key="4">
    <source>
        <dbReference type="Proteomes" id="UP000290568"/>
    </source>
</evidence>
<organism evidence="3 4">
    <name type="scientific">Mycoplasmopsis gallinacea</name>
    <dbReference type="NCBI Taxonomy" id="29556"/>
    <lineage>
        <taxon>Bacteria</taxon>
        <taxon>Bacillati</taxon>
        <taxon>Mycoplasmatota</taxon>
        <taxon>Mycoplasmoidales</taxon>
        <taxon>Metamycoplasmataceae</taxon>
        <taxon>Mycoplasmopsis</taxon>
    </lineage>
</organism>
<evidence type="ECO:0000313" key="3">
    <source>
        <dbReference type="EMBL" id="VEU58881.1"/>
    </source>
</evidence>
<keyword evidence="3" id="KW-0547">Nucleotide-binding</keyword>
<dbReference type="InterPro" id="IPR045055">
    <property type="entry name" value="DNA2/NAM7-like"/>
</dbReference>
<dbReference type="SUPFAM" id="SSF52540">
    <property type="entry name" value="P-loop containing nucleoside triphosphate hydrolases"/>
    <property type="match status" value="1"/>
</dbReference>
<dbReference type="InterPro" id="IPR047187">
    <property type="entry name" value="SF1_C_Upf1"/>
</dbReference>
<reference evidence="3 4" key="1">
    <citation type="submission" date="2019-01" db="EMBL/GenBank/DDBJ databases">
        <authorList>
            <consortium name="Pathogen Informatics"/>
        </authorList>
    </citation>
    <scope>NUCLEOTIDE SEQUENCE [LARGE SCALE GENOMIC DNA]</scope>
    <source>
        <strain evidence="3 4">NCTC10183</strain>
    </source>
</reference>
<dbReference type="Gene3D" id="3.40.50.300">
    <property type="entry name" value="P-loop containing nucleotide triphosphate hydrolases"/>
    <property type="match status" value="2"/>
</dbReference>
<evidence type="ECO:0000259" key="1">
    <source>
        <dbReference type="Pfam" id="PF13086"/>
    </source>
</evidence>
<keyword evidence="4" id="KW-1185">Reference proteome</keyword>
<gene>
    <name evidence="3" type="ORF">NCTC10183_00671</name>
</gene>
<dbReference type="Pfam" id="PF13086">
    <property type="entry name" value="AAA_11"/>
    <property type="match status" value="1"/>
</dbReference>
<dbReference type="Proteomes" id="UP000290568">
    <property type="component" value="Chromosome"/>
</dbReference>
<dbReference type="RefSeq" id="WP_129620498.1">
    <property type="nucleotide sequence ID" value="NZ_LR214950.1"/>
</dbReference>
<dbReference type="InterPro" id="IPR027417">
    <property type="entry name" value="P-loop_NTPase"/>
</dbReference>
<protein>
    <submittedName>
        <fullName evidence="3">Putative DNA helicase</fullName>
    </submittedName>
</protein>
<keyword evidence="3" id="KW-0378">Hydrolase</keyword>
<dbReference type="OrthoDB" id="9757917at2"/>
<dbReference type="CDD" id="cd18808">
    <property type="entry name" value="SF1_C_Upf1"/>
    <property type="match status" value="1"/>
</dbReference>
<dbReference type="PANTHER" id="PTHR10887">
    <property type="entry name" value="DNA2/NAM7 HELICASE FAMILY"/>
    <property type="match status" value="1"/>
</dbReference>
<feature type="domain" description="DNA2/NAM7 helicase helicase" evidence="1">
    <location>
        <begin position="319"/>
        <end position="379"/>
    </location>
</feature>